<organism evidence="1 2">
    <name type="scientific">Neisseria meningitidis serogroup B</name>
    <dbReference type="NCBI Taxonomy" id="491"/>
    <lineage>
        <taxon>Bacteria</taxon>
        <taxon>Pseudomonadati</taxon>
        <taxon>Pseudomonadota</taxon>
        <taxon>Betaproteobacteria</taxon>
        <taxon>Neisseriales</taxon>
        <taxon>Neisseriaceae</taxon>
        <taxon>Neisseria</taxon>
    </lineage>
</organism>
<protein>
    <submittedName>
        <fullName evidence="1">Uncharacterized protein</fullName>
    </submittedName>
</protein>
<sequence length="44" mass="4692">MGKRLIPSEGKGAAGNPEAHKKADIFGLHLPNISACCFLFIQPL</sequence>
<accession>A0A0H5QC58</accession>
<evidence type="ECO:0000313" key="2">
    <source>
        <dbReference type="Proteomes" id="UP000182715"/>
    </source>
</evidence>
<proteinExistence type="predicted"/>
<dbReference type="EMBL" id="CVTF01000026">
    <property type="protein sequence ID" value="CRY98840.1"/>
    <property type="molecule type" value="Genomic_DNA"/>
</dbReference>
<evidence type="ECO:0000313" key="1">
    <source>
        <dbReference type="EMBL" id="CRY98840.1"/>
    </source>
</evidence>
<dbReference type="Proteomes" id="UP000182715">
    <property type="component" value="Unassembled WGS sequence"/>
</dbReference>
<dbReference type="AlphaFoldDB" id="A0A0H5QC58"/>
<name>A0A0H5QC58_NEIMI</name>
<reference evidence="1 2" key="1">
    <citation type="submission" date="2014-11" db="EMBL/GenBank/DDBJ databases">
        <authorList>
            <person name="Diene M.Seydina."/>
        </authorList>
    </citation>
    <scope>NUCLEOTIDE SEQUENCE [LARGE SCALE GENOMIC DNA]</scope>
    <source>
        <strain evidence="1 2">Neisseria meningitidis CHUV</strain>
    </source>
</reference>